<dbReference type="Gene3D" id="3.40.50.300">
    <property type="entry name" value="P-loop containing nucleotide triphosphate hydrolases"/>
    <property type="match status" value="1"/>
</dbReference>
<reference evidence="18 19" key="1">
    <citation type="submission" date="2022-08" db="EMBL/GenBank/DDBJ databases">
        <title>Proteogenomics of the novel Dehalobacterium formicoaceticum strain EZ94 highlights a key role of methyltransferases during anaerobic dichloromethane degradation.</title>
        <authorList>
            <person name="Wasmund K."/>
        </authorList>
    </citation>
    <scope>NUCLEOTIDE SEQUENCE [LARGE SCALE GENOMIC DNA]</scope>
    <source>
        <strain evidence="18 19">EZ94</strain>
    </source>
</reference>
<feature type="domain" description="FtsK" evidence="17">
    <location>
        <begin position="433"/>
        <end position="622"/>
    </location>
</feature>
<dbReference type="Pfam" id="PF13491">
    <property type="entry name" value="FtsK_4TM"/>
    <property type="match status" value="1"/>
</dbReference>
<keyword evidence="12" id="KW-0131">Cell cycle</keyword>
<evidence type="ECO:0000256" key="6">
    <source>
        <dbReference type="ARBA" id="ARBA00022741"/>
    </source>
</evidence>
<dbReference type="SUPFAM" id="SSF52540">
    <property type="entry name" value="P-loop containing nucleoside triphosphate hydrolases"/>
    <property type="match status" value="1"/>
</dbReference>
<keyword evidence="3" id="KW-1003">Cell membrane</keyword>
<feature type="transmembrane region" description="Helical" evidence="16">
    <location>
        <begin position="157"/>
        <end position="179"/>
    </location>
</feature>
<evidence type="ECO:0000313" key="18">
    <source>
        <dbReference type="EMBL" id="MCR6545914.1"/>
    </source>
</evidence>
<dbReference type="InterPro" id="IPR025199">
    <property type="entry name" value="FtsK_4TM"/>
</dbReference>
<evidence type="ECO:0000256" key="1">
    <source>
        <dbReference type="ARBA" id="ARBA00004651"/>
    </source>
</evidence>
<dbReference type="Pfam" id="PF09397">
    <property type="entry name" value="FtsK_gamma"/>
    <property type="match status" value="1"/>
</dbReference>
<evidence type="ECO:0000256" key="8">
    <source>
        <dbReference type="ARBA" id="ARBA00022840"/>
    </source>
</evidence>
<evidence type="ECO:0000256" key="10">
    <source>
        <dbReference type="ARBA" id="ARBA00023125"/>
    </source>
</evidence>
<evidence type="ECO:0000256" key="12">
    <source>
        <dbReference type="ARBA" id="ARBA00023306"/>
    </source>
</evidence>
<dbReference type="Pfam" id="PF17854">
    <property type="entry name" value="FtsK_alpha"/>
    <property type="match status" value="1"/>
</dbReference>
<dbReference type="InterPro" id="IPR041027">
    <property type="entry name" value="FtsK_alpha"/>
</dbReference>
<evidence type="ECO:0000313" key="19">
    <source>
        <dbReference type="Proteomes" id="UP001524944"/>
    </source>
</evidence>
<dbReference type="PROSITE" id="PS50901">
    <property type="entry name" value="FTSK"/>
    <property type="match status" value="1"/>
</dbReference>
<evidence type="ECO:0000256" key="5">
    <source>
        <dbReference type="ARBA" id="ARBA00022692"/>
    </source>
</evidence>
<dbReference type="PANTHER" id="PTHR22683:SF41">
    <property type="entry name" value="DNA TRANSLOCASE FTSK"/>
    <property type="match status" value="1"/>
</dbReference>
<feature type="transmembrane region" description="Helical" evidence="16">
    <location>
        <begin position="21"/>
        <end position="43"/>
    </location>
</feature>
<dbReference type="SMART" id="SM00843">
    <property type="entry name" value="Ftsk_gamma"/>
    <property type="match status" value="1"/>
</dbReference>
<dbReference type="InterPro" id="IPR003593">
    <property type="entry name" value="AAA+_ATPase"/>
</dbReference>
<dbReference type="SUPFAM" id="SSF46785">
    <property type="entry name" value="Winged helix' DNA-binding domain"/>
    <property type="match status" value="1"/>
</dbReference>
<keyword evidence="5 16" id="KW-0812">Transmembrane</keyword>
<name>A0ABT1Y4V9_9FIRM</name>
<evidence type="ECO:0000256" key="2">
    <source>
        <dbReference type="ARBA" id="ARBA00006474"/>
    </source>
</evidence>
<keyword evidence="9 16" id="KW-1133">Transmembrane helix</keyword>
<dbReference type="InterPro" id="IPR036388">
    <property type="entry name" value="WH-like_DNA-bd_sf"/>
</dbReference>
<dbReference type="Pfam" id="PF01580">
    <property type="entry name" value="FtsK_SpoIIIE"/>
    <property type="match status" value="1"/>
</dbReference>
<keyword evidence="4" id="KW-0132">Cell division</keyword>
<protein>
    <submittedName>
        <fullName evidence="18">DNA translocase FtsK</fullName>
    </submittedName>
</protein>
<feature type="transmembrane region" description="Helical" evidence="16">
    <location>
        <begin position="99"/>
        <end position="117"/>
    </location>
</feature>
<evidence type="ECO:0000256" key="13">
    <source>
        <dbReference type="ARBA" id="ARBA00024986"/>
    </source>
</evidence>
<accession>A0ABT1Y4V9</accession>
<evidence type="ECO:0000256" key="9">
    <source>
        <dbReference type="ARBA" id="ARBA00022989"/>
    </source>
</evidence>
<organism evidence="18 19">
    <name type="scientific">Dehalobacterium formicoaceticum</name>
    <dbReference type="NCBI Taxonomy" id="51515"/>
    <lineage>
        <taxon>Bacteria</taxon>
        <taxon>Bacillati</taxon>
        <taxon>Bacillota</taxon>
        <taxon>Clostridia</taxon>
        <taxon>Eubacteriales</taxon>
        <taxon>Peptococcaceae</taxon>
        <taxon>Dehalobacterium</taxon>
    </lineage>
</organism>
<dbReference type="Proteomes" id="UP001524944">
    <property type="component" value="Unassembled WGS sequence"/>
</dbReference>
<keyword evidence="19" id="KW-1185">Reference proteome</keyword>
<feature type="transmembrane region" description="Helical" evidence="16">
    <location>
        <begin position="123"/>
        <end position="145"/>
    </location>
</feature>
<evidence type="ECO:0000256" key="7">
    <source>
        <dbReference type="ARBA" id="ARBA00022829"/>
    </source>
</evidence>
<evidence type="ECO:0000256" key="11">
    <source>
        <dbReference type="ARBA" id="ARBA00023136"/>
    </source>
</evidence>
<comment type="caution">
    <text evidence="18">The sequence shown here is derived from an EMBL/GenBank/DDBJ whole genome shotgun (WGS) entry which is preliminary data.</text>
</comment>
<dbReference type="SMART" id="SM00382">
    <property type="entry name" value="AAA"/>
    <property type="match status" value="1"/>
</dbReference>
<keyword evidence="11 16" id="KW-0472">Membrane</keyword>
<comment type="subunit">
    <text evidence="14">Homohexamer. Forms a ring that surrounds DNA.</text>
</comment>
<keyword evidence="8 15" id="KW-0067">ATP-binding</keyword>
<comment type="similarity">
    <text evidence="2">Belongs to the FtsK/SpoIIIE/SftA family.</text>
</comment>
<evidence type="ECO:0000259" key="17">
    <source>
        <dbReference type="PROSITE" id="PS50901"/>
    </source>
</evidence>
<dbReference type="InterPro" id="IPR027417">
    <property type="entry name" value="P-loop_NTPase"/>
</dbReference>
<evidence type="ECO:0000256" key="4">
    <source>
        <dbReference type="ARBA" id="ARBA00022618"/>
    </source>
</evidence>
<keyword evidence="7" id="KW-0159">Chromosome partition</keyword>
<dbReference type="InterPro" id="IPR002543">
    <property type="entry name" value="FtsK_dom"/>
</dbReference>
<dbReference type="InterPro" id="IPR018541">
    <property type="entry name" value="Ftsk_gamma"/>
</dbReference>
<proteinExistence type="inferred from homology"/>
<evidence type="ECO:0000256" key="14">
    <source>
        <dbReference type="ARBA" id="ARBA00025923"/>
    </source>
</evidence>
<keyword evidence="6 15" id="KW-0547">Nucleotide-binding</keyword>
<gene>
    <name evidence="18" type="ORF">NVS47_10390</name>
</gene>
<dbReference type="Gene3D" id="1.10.10.10">
    <property type="entry name" value="Winged helix-like DNA-binding domain superfamily/Winged helix DNA-binding domain"/>
    <property type="match status" value="1"/>
</dbReference>
<dbReference type="PANTHER" id="PTHR22683">
    <property type="entry name" value="SPORULATION PROTEIN RELATED"/>
    <property type="match status" value="1"/>
</dbReference>
<keyword evidence="10" id="KW-0238">DNA-binding</keyword>
<dbReference type="InterPro" id="IPR050206">
    <property type="entry name" value="FtsK/SpoIIIE/SftA"/>
</dbReference>
<feature type="binding site" evidence="15">
    <location>
        <begin position="450"/>
        <end position="457"/>
    </location>
    <ligand>
        <name>ATP</name>
        <dbReference type="ChEBI" id="CHEBI:30616"/>
    </ligand>
</feature>
<evidence type="ECO:0000256" key="3">
    <source>
        <dbReference type="ARBA" id="ARBA00022475"/>
    </source>
</evidence>
<comment type="function">
    <text evidence="13">Essential cell division protein that coordinates cell division and chromosome segregation. The N-terminus is involved in assembly of the cell-division machinery. The C-terminus functions as a DNA motor that moves dsDNA in an ATP-dependent manner towards the dif recombination site, which is located within the replication terminus region. Required for activation of the Xer recombinase, allowing activation of chromosome unlinking by recombination.</text>
</comment>
<evidence type="ECO:0000256" key="15">
    <source>
        <dbReference type="PROSITE-ProRule" id="PRU00289"/>
    </source>
</evidence>
<comment type="subcellular location">
    <subcellularLocation>
        <location evidence="1">Cell membrane</location>
        <topology evidence="1">Multi-pass membrane protein</topology>
    </subcellularLocation>
</comment>
<sequence>MAKPKQKSKADAALLKEGARHEILGISLIALGILLLISFYLVPINNIGDPKQMGTIGIFAVKVLAGIFGMGRYLVAVLMIVFGILLFKKQPYSFIKQKLWGMILLFLCFITLLHLYIDADNFKSFVATGIRGEGGGFIGAVLCYLMQKGFGVIGTQIILSALTVVSIILITEISIFSVLQRLMKTLGNILHKFQLAVTNFIYEDEDEKKQKKERKENPRKSLFKKKAIKENEELPIIIDHEFNSPEPVKPWEENDQNIISVPKPLEFMPQVANHKNTKEQEDQPALPMNHKIEDDSYRLPSLDILQSAVKIKSPRMNKEITDSIRILEDTLDSFGVKVKVTQVSCGPAITRFEMQPCPGVKVSKIVNLADDIALNLAAPSVRIEAPIPGKSVIGIEVPKKEISTVSFREVLETPQFLQASSKLTVALGKDISGNGVVADLSSMPHLLIAGSTGSGKSVCMNSLICSILYKAKPSEVKFLMIDPKMVELANYNGLPHLITPVVIDPKKAAGALKWIVHEMENRYNVFASTGVKDLHRFNELKKGTGEELPQMLVLIDELADLMMVAPNDVEDAICRLAQMARAAGIHLVIATQRPSVDVITGLIKANIPSRIAFAVSSQIDSRTILDMAGAEKLLGRGDMLFYPVGAAKPIRVQGVYVSEEEISSIVSHCAHQAKPEYLDGIFQHELTKEEERGETDELFEDAAKLILTTGQASVSLIQRRLRVGYSRAARLMDMLENKGIVGGYEGSKPRNILITLEQFERLQENEF</sequence>
<dbReference type="EMBL" id="JANPWE010000004">
    <property type="protein sequence ID" value="MCR6545914.1"/>
    <property type="molecule type" value="Genomic_DNA"/>
</dbReference>
<feature type="transmembrane region" description="Helical" evidence="16">
    <location>
        <begin position="63"/>
        <end position="87"/>
    </location>
</feature>
<dbReference type="Gene3D" id="3.30.980.40">
    <property type="match status" value="1"/>
</dbReference>
<dbReference type="InterPro" id="IPR036390">
    <property type="entry name" value="WH_DNA-bd_sf"/>
</dbReference>
<evidence type="ECO:0000256" key="16">
    <source>
        <dbReference type="SAM" id="Phobius"/>
    </source>
</evidence>
<dbReference type="RefSeq" id="WP_089611268.1">
    <property type="nucleotide sequence ID" value="NZ_CP022121.1"/>
</dbReference>